<dbReference type="AlphaFoldDB" id="A0A076LLC1"/>
<dbReference type="HOGENOM" id="CLU_175286_1_0_6"/>
<protein>
    <submittedName>
        <fullName evidence="2">Putative prophage membrane protein</fullName>
    </submittedName>
</protein>
<keyword evidence="1" id="KW-0472">Membrane</keyword>
<keyword evidence="1" id="KW-1133">Transmembrane helix</keyword>
<accession>A0A076LLC1</accession>
<keyword evidence="1" id="KW-0812">Transmembrane</keyword>
<dbReference type="GeneID" id="33940350"/>
<evidence type="ECO:0000256" key="1">
    <source>
        <dbReference type="SAM" id="Phobius"/>
    </source>
</evidence>
<dbReference type="RefSeq" id="WP_034163761.1">
    <property type="nucleotide sequence ID" value="NZ_CP006664.1"/>
</dbReference>
<sequence length="100" mass="11455">MFEFLKDYWGQGLSIISTVYAVALFVLRRSFATVEAVGKLDERLRSIETQQGNLPSQAEFNALKEEMYELRGDLKETNAALRAVSHQNQLMLEKTINRSE</sequence>
<name>A0A076LLC1_9GAMM</name>
<gene>
    <name evidence="2" type="ORF">ETEE_2842</name>
</gene>
<evidence type="ECO:0000313" key="3">
    <source>
        <dbReference type="Proteomes" id="UP000028681"/>
    </source>
</evidence>
<dbReference type="KEGG" id="ete:ETEE_2842"/>
<organism evidence="2 3">
    <name type="scientific">Edwardsiella anguillarum ET080813</name>
    <dbReference type="NCBI Taxonomy" id="667120"/>
    <lineage>
        <taxon>Bacteria</taxon>
        <taxon>Pseudomonadati</taxon>
        <taxon>Pseudomonadota</taxon>
        <taxon>Gammaproteobacteria</taxon>
        <taxon>Enterobacterales</taxon>
        <taxon>Hafniaceae</taxon>
        <taxon>Edwardsiella</taxon>
    </lineage>
</organism>
<dbReference type="Pfam" id="PF10805">
    <property type="entry name" value="DUF2730"/>
    <property type="match status" value="1"/>
</dbReference>
<dbReference type="Proteomes" id="UP000028681">
    <property type="component" value="Chromosome"/>
</dbReference>
<reference evidence="2 3" key="1">
    <citation type="journal article" date="2012" name="PLoS ONE">
        <title>Edwardsiella comparative phylogenomics reveal the new intra/inter-species taxonomic relationships, virulence evolution and niche adaptation mechanisms.</title>
        <authorList>
            <person name="Yang M."/>
            <person name="Lv Y."/>
            <person name="Xiao J."/>
            <person name="Wu H."/>
            <person name="Zheng H."/>
            <person name="Liu Q."/>
            <person name="Zhang Y."/>
            <person name="Wang Q."/>
        </authorList>
    </citation>
    <scope>NUCLEOTIDE SEQUENCE [LARGE SCALE GENOMIC DNA]</scope>
    <source>
        <strain evidence="3">080813</strain>
    </source>
</reference>
<feature type="transmembrane region" description="Helical" evidence="1">
    <location>
        <begin position="12"/>
        <end position="31"/>
    </location>
</feature>
<dbReference type="InterPro" id="IPR020269">
    <property type="entry name" value="Phage_Mu_Releasin"/>
</dbReference>
<dbReference type="EMBL" id="CP006664">
    <property type="protein sequence ID" value="AIJ09275.1"/>
    <property type="molecule type" value="Genomic_DNA"/>
</dbReference>
<evidence type="ECO:0000313" key="2">
    <source>
        <dbReference type="EMBL" id="AIJ09275.1"/>
    </source>
</evidence>
<proteinExistence type="predicted"/>